<dbReference type="EMBL" id="MK163924">
    <property type="protein sequence ID" value="QFK69463.1"/>
    <property type="molecule type" value="Genomic_DNA"/>
</dbReference>
<gene>
    <name evidence="1" type="primary">ycf4</name>
</gene>
<keyword evidence="1" id="KW-0934">Plastid</keyword>
<organism evidence="1">
    <name type="scientific">Ixonanthes chinensis</name>
    <dbReference type="NCBI Taxonomy" id="257781"/>
    <lineage>
        <taxon>Eukaryota</taxon>
        <taxon>Viridiplantae</taxon>
        <taxon>Streptophyta</taxon>
        <taxon>Embryophyta</taxon>
        <taxon>Tracheophyta</taxon>
        <taxon>Spermatophyta</taxon>
        <taxon>Magnoliopsida</taxon>
        <taxon>eudicotyledons</taxon>
        <taxon>Gunneridae</taxon>
        <taxon>Pentapetalae</taxon>
        <taxon>rosids</taxon>
        <taxon>fabids</taxon>
        <taxon>Malpighiales</taxon>
        <taxon>Ixonanthaceae</taxon>
        <taxon>Ixonanthes</taxon>
    </lineage>
</organism>
<protein>
    <submittedName>
        <fullName evidence="1">Photosystem I assembly protein ycf4</fullName>
    </submittedName>
</protein>
<sequence>MSWRSERIWIELIF</sequence>
<proteinExistence type="predicted"/>
<name>A0A5J6XID0_9ROSI</name>
<keyword evidence="1" id="KW-0150">Chloroplast</keyword>
<evidence type="ECO:0000313" key="1">
    <source>
        <dbReference type="EMBL" id="QFK69463.1"/>
    </source>
</evidence>
<accession>A0A5J6XID0</accession>
<geneLocation type="chloroplast" evidence="1"/>
<reference evidence="1" key="1">
    <citation type="journal article" date="2019" name="Mitochondrial DNA Part B Resour">
        <title>Characterization of the chloroplast genome of Ixonanthes chinensis (Ixonanthaceae).</title>
        <authorList>
            <person name="Zhi X."/>
            <person name="Tan G."/>
            <person name="Hu Z."/>
            <person name="Wang Y."/>
            <person name="Zhou Q."/>
            <person name="Wu W."/>
            <person name="Zhou R."/>
        </authorList>
    </citation>
    <scope>NUCLEOTIDE SEQUENCE</scope>
</reference>